<reference evidence="2" key="1">
    <citation type="journal article" date="2021" name="Open Biol.">
        <title>Shared evolutionary footprints suggest mitochondrial oxidative damage underlies multiple complex I losses in fungi.</title>
        <authorList>
            <person name="Schikora-Tamarit M.A."/>
            <person name="Marcet-Houben M."/>
            <person name="Nosek J."/>
            <person name="Gabaldon T."/>
        </authorList>
    </citation>
    <scope>NUCLEOTIDE SEQUENCE</scope>
    <source>
        <strain evidence="2">CBS2887</strain>
    </source>
</reference>
<keyword evidence="3" id="KW-1185">Reference proteome</keyword>
<feature type="region of interest" description="Disordered" evidence="1">
    <location>
        <begin position="1"/>
        <end position="23"/>
    </location>
</feature>
<feature type="compositionally biased region" description="Gly residues" evidence="1">
    <location>
        <begin position="8"/>
        <end position="18"/>
    </location>
</feature>
<organism evidence="2 3">
    <name type="scientific">Wickerhamomyces pijperi</name>
    <name type="common">Yeast</name>
    <name type="synonym">Pichia pijperi</name>
    <dbReference type="NCBI Taxonomy" id="599730"/>
    <lineage>
        <taxon>Eukaryota</taxon>
        <taxon>Fungi</taxon>
        <taxon>Dikarya</taxon>
        <taxon>Ascomycota</taxon>
        <taxon>Saccharomycotina</taxon>
        <taxon>Saccharomycetes</taxon>
        <taxon>Phaffomycetales</taxon>
        <taxon>Wickerhamomycetaceae</taxon>
        <taxon>Wickerhamomyces</taxon>
    </lineage>
</organism>
<evidence type="ECO:0000313" key="2">
    <source>
        <dbReference type="EMBL" id="KAH3685595.1"/>
    </source>
</evidence>
<evidence type="ECO:0000256" key="1">
    <source>
        <dbReference type="SAM" id="MobiDB-lite"/>
    </source>
</evidence>
<dbReference type="Proteomes" id="UP000774326">
    <property type="component" value="Unassembled WGS sequence"/>
</dbReference>
<dbReference type="AlphaFoldDB" id="A0A9P8TNW1"/>
<gene>
    <name evidence="2" type="ORF">WICPIJ_003425</name>
</gene>
<reference evidence="2" key="2">
    <citation type="submission" date="2021-01" db="EMBL/GenBank/DDBJ databases">
        <authorList>
            <person name="Schikora-Tamarit M.A."/>
        </authorList>
    </citation>
    <scope>NUCLEOTIDE SEQUENCE</scope>
    <source>
        <strain evidence="2">CBS2887</strain>
    </source>
</reference>
<protein>
    <submittedName>
        <fullName evidence="2">Uncharacterized protein</fullName>
    </submittedName>
</protein>
<comment type="caution">
    <text evidence="2">The sequence shown here is derived from an EMBL/GenBank/DDBJ whole genome shotgun (WGS) entry which is preliminary data.</text>
</comment>
<accession>A0A9P8TNW1</accession>
<dbReference type="EMBL" id="JAEUBG010001882">
    <property type="protein sequence ID" value="KAH3685595.1"/>
    <property type="molecule type" value="Genomic_DNA"/>
</dbReference>
<evidence type="ECO:0000313" key="3">
    <source>
        <dbReference type="Proteomes" id="UP000774326"/>
    </source>
</evidence>
<sequence>MTNLMGQHSGGFQSGGGFNQSIIDDDLLGPRLQLVEQRLDQSWINGNGDDLNSNHETPNVENKRVAEMVNDLKEHSGQWEPDEHTE</sequence>
<proteinExistence type="predicted"/>
<name>A0A9P8TNW1_WICPI</name>